<dbReference type="InterPro" id="IPR038144">
    <property type="entry name" value="IPI"/>
</dbReference>
<sequence>MTLQSSVTASVESDRVVFEYTVENVGDSPEDVQLRSALTADFAVLEDGEEVWRASDGQMFAQMMQTETIDAGDGETFPGEWDDPEPGDYTVVAELNATGDTAEARTDFSV</sequence>
<dbReference type="GeneID" id="79303330"/>
<organism evidence="2 3">
    <name type="scientific">Halorussus caseinilyticus</name>
    <dbReference type="NCBI Taxonomy" id="3034025"/>
    <lineage>
        <taxon>Archaea</taxon>
        <taxon>Methanobacteriati</taxon>
        <taxon>Methanobacteriota</taxon>
        <taxon>Stenosarchaea group</taxon>
        <taxon>Halobacteria</taxon>
        <taxon>Halobacteriales</taxon>
        <taxon>Haladaptataceae</taxon>
        <taxon>Halorussus</taxon>
    </lineage>
</organism>
<dbReference type="EMBL" id="JBHSZH010000005">
    <property type="protein sequence ID" value="MFC7080089.1"/>
    <property type="molecule type" value="Genomic_DNA"/>
</dbReference>
<reference evidence="2 3" key="1">
    <citation type="journal article" date="2019" name="Int. J. Syst. Evol. Microbiol.">
        <title>The Global Catalogue of Microorganisms (GCM) 10K type strain sequencing project: providing services to taxonomists for standard genome sequencing and annotation.</title>
        <authorList>
            <consortium name="The Broad Institute Genomics Platform"/>
            <consortium name="The Broad Institute Genome Sequencing Center for Infectious Disease"/>
            <person name="Wu L."/>
            <person name="Ma J."/>
        </authorList>
    </citation>
    <scope>NUCLEOTIDE SEQUENCE [LARGE SCALE GENOMIC DNA]</scope>
    <source>
        <strain evidence="2 3">DT72</strain>
    </source>
</reference>
<dbReference type="AlphaFoldDB" id="A0ABD5WHU9"/>
<evidence type="ECO:0000259" key="1">
    <source>
        <dbReference type="Pfam" id="PF12690"/>
    </source>
</evidence>
<name>A0ABD5WHU9_9EURY</name>
<dbReference type="RefSeq" id="WP_276282096.1">
    <property type="nucleotide sequence ID" value="NZ_CP119809.1"/>
</dbReference>
<dbReference type="Pfam" id="PF12690">
    <property type="entry name" value="BsuPI"/>
    <property type="match status" value="1"/>
</dbReference>
<proteinExistence type="predicted"/>
<evidence type="ECO:0000313" key="2">
    <source>
        <dbReference type="EMBL" id="MFC7080089.1"/>
    </source>
</evidence>
<keyword evidence="3" id="KW-1185">Reference proteome</keyword>
<accession>A0ABD5WHU9</accession>
<dbReference type="InterPro" id="IPR020481">
    <property type="entry name" value="Intracell_prot_inh_BsuPI"/>
</dbReference>
<gene>
    <name evidence="2" type="ORF">ACFQJ6_08135</name>
</gene>
<dbReference type="Proteomes" id="UP001596407">
    <property type="component" value="Unassembled WGS sequence"/>
</dbReference>
<comment type="caution">
    <text evidence="2">The sequence shown here is derived from an EMBL/GenBank/DDBJ whole genome shotgun (WGS) entry which is preliminary data.</text>
</comment>
<dbReference type="Gene3D" id="2.60.40.2360">
    <property type="entry name" value="Intracellular proteinase inhibitor BsuPI"/>
    <property type="match status" value="1"/>
</dbReference>
<evidence type="ECO:0000313" key="3">
    <source>
        <dbReference type="Proteomes" id="UP001596407"/>
    </source>
</evidence>
<protein>
    <recommendedName>
        <fullName evidence="1">Intracellular proteinase inhibitor BsuPI domain-containing protein</fullName>
    </recommendedName>
</protein>
<feature type="domain" description="Intracellular proteinase inhibitor BsuPI" evidence="1">
    <location>
        <begin position="4"/>
        <end position="98"/>
    </location>
</feature>